<proteinExistence type="predicted"/>
<dbReference type="GO" id="GO:0004674">
    <property type="term" value="F:protein serine/threonine kinase activity"/>
    <property type="evidence" value="ECO:0007669"/>
    <property type="project" value="TreeGrafter"/>
</dbReference>
<dbReference type="InterPro" id="IPR051681">
    <property type="entry name" value="Ser/Thr_Kinases-Pseudokinases"/>
</dbReference>
<evidence type="ECO:0000256" key="2">
    <source>
        <dbReference type="ARBA" id="ARBA00022741"/>
    </source>
</evidence>
<dbReference type="PROSITE" id="PS50011">
    <property type="entry name" value="PROTEIN_KINASE_DOM"/>
    <property type="match status" value="1"/>
</dbReference>
<keyword evidence="2" id="KW-0547">Nucleotide-binding</keyword>
<organism evidence="7 8">
    <name type="scientific">Rhizophagus irregularis (strain DAOM 197198w)</name>
    <name type="common">Glomus intraradices</name>
    <dbReference type="NCBI Taxonomy" id="1432141"/>
    <lineage>
        <taxon>Eukaryota</taxon>
        <taxon>Fungi</taxon>
        <taxon>Fungi incertae sedis</taxon>
        <taxon>Mucoromycota</taxon>
        <taxon>Glomeromycotina</taxon>
        <taxon>Glomeromycetes</taxon>
        <taxon>Glomerales</taxon>
        <taxon>Glomeraceae</taxon>
        <taxon>Rhizophagus</taxon>
    </lineage>
</organism>
<feature type="compositionally biased region" description="Acidic residues" evidence="5">
    <location>
        <begin position="333"/>
        <end position="350"/>
    </location>
</feature>
<dbReference type="InterPro" id="IPR011009">
    <property type="entry name" value="Kinase-like_dom_sf"/>
</dbReference>
<accession>A0A015JFH1</accession>
<keyword evidence="4" id="KW-0067">ATP-binding</keyword>
<dbReference type="Gene3D" id="1.10.510.10">
    <property type="entry name" value="Transferase(Phosphotransferase) domain 1"/>
    <property type="match status" value="1"/>
</dbReference>
<evidence type="ECO:0000313" key="7">
    <source>
        <dbReference type="EMBL" id="EXX53654.1"/>
    </source>
</evidence>
<evidence type="ECO:0000256" key="3">
    <source>
        <dbReference type="ARBA" id="ARBA00022777"/>
    </source>
</evidence>
<dbReference type="Proteomes" id="UP000022910">
    <property type="component" value="Unassembled WGS sequence"/>
</dbReference>
<reference evidence="7 8" key="1">
    <citation type="submission" date="2014-02" db="EMBL/GenBank/DDBJ databases">
        <title>Single nucleus genome sequencing reveals high similarity among nuclei of an endomycorrhizal fungus.</title>
        <authorList>
            <person name="Lin K."/>
            <person name="Geurts R."/>
            <person name="Zhang Z."/>
            <person name="Limpens E."/>
            <person name="Saunders D.G."/>
            <person name="Mu D."/>
            <person name="Pang E."/>
            <person name="Cao H."/>
            <person name="Cha H."/>
            <person name="Lin T."/>
            <person name="Zhou Q."/>
            <person name="Shang Y."/>
            <person name="Li Y."/>
            <person name="Ivanov S."/>
            <person name="Sharma T."/>
            <person name="Velzen R.V."/>
            <person name="Ruijter N.D."/>
            <person name="Aanen D.K."/>
            <person name="Win J."/>
            <person name="Kamoun S."/>
            <person name="Bisseling T."/>
            <person name="Huang S."/>
        </authorList>
    </citation>
    <scope>NUCLEOTIDE SEQUENCE [LARGE SCALE GENOMIC DNA]</scope>
    <source>
        <strain evidence="8">DAOM197198w</strain>
    </source>
</reference>
<dbReference type="AlphaFoldDB" id="A0A015JFH1"/>
<dbReference type="STRING" id="1432141.A0A015JFH1"/>
<evidence type="ECO:0000256" key="5">
    <source>
        <dbReference type="SAM" id="MobiDB-lite"/>
    </source>
</evidence>
<evidence type="ECO:0000259" key="6">
    <source>
        <dbReference type="PROSITE" id="PS50011"/>
    </source>
</evidence>
<sequence>MHATNAVHYVNHLICIINNPRFKECVTKNRLKALKILLDDEVLQIIYDSQDFKNLTEIDSGGSALVYDVYWKSTSRFAIKKFNKSSNKESIINEIHLTGMVSSHQNIIQFYGVTKLKDEMNYSLVLEYADGGTLRNYLRNTITFEWDIQLRFSKEIASAVSWLHDYKEIIHGDLHPNNILIHKDTIKLADFGRSCQKGSSNHTEAVCGVIPYMDPKFFEENHSYRLTEKSDIYGLGVLFWELTSRLSPFDFENKNKLEIIQIKQDILNGKREIPIPNTNDKFVSLYKECWRHNLDERPSICKVIEVLDSINPIDLIDPKNNNVSTDLNSNESESTENEDSDLPSCDEYDINSDRYNI</sequence>
<name>A0A015JFH1_RHIIW</name>
<dbReference type="InterPro" id="IPR000719">
    <property type="entry name" value="Prot_kinase_dom"/>
</dbReference>
<dbReference type="SUPFAM" id="SSF56112">
    <property type="entry name" value="Protein kinase-like (PK-like)"/>
    <property type="match status" value="1"/>
</dbReference>
<feature type="region of interest" description="Disordered" evidence="5">
    <location>
        <begin position="320"/>
        <end position="357"/>
    </location>
</feature>
<dbReference type="OrthoDB" id="10261027at2759"/>
<dbReference type="HOGENOM" id="CLU_000288_7_0_1"/>
<keyword evidence="1" id="KW-0808">Transferase</keyword>
<gene>
    <name evidence="7" type="ORF">RirG_242030</name>
</gene>
<dbReference type="SMR" id="A0A015JFH1"/>
<comment type="caution">
    <text evidence="7">The sequence shown here is derived from an EMBL/GenBank/DDBJ whole genome shotgun (WGS) entry which is preliminary data.</text>
</comment>
<dbReference type="GO" id="GO:0005524">
    <property type="term" value="F:ATP binding"/>
    <property type="evidence" value="ECO:0007669"/>
    <property type="project" value="UniProtKB-KW"/>
</dbReference>
<evidence type="ECO:0000256" key="1">
    <source>
        <dbReference type="ARBA" id="ARBA00022679"/>
    </source>
</evidence>
<protein>
    <submittedName>
        <fullName evidence="7">Ipl1p</fullName>
    </submittedName>
</protein>
<dbReference type="PANTHER" id="PTHR44329">
    <property type="entry name" value="SERINE/THREONINE-PROTEIN KINASE TNNI3K-RELATED"/>
    <property type="match status" value="1"/>
</dbReference>
<dbReference type="EMBL" id="JEMT01028820">
    <property type="protein sequence ID" value="EXX53654.1"/>
    <property type="molecule type" value="Genomic_DNA"/>
</dbReference>
<dbReference type="OMA" id="CDEYDIN"/>
<dbReference type="PANTHER" id="PTHR44329:SF288">
    <property type="entry name" value="MITOGEN-ACTIVATED PROTEIN KINASE KINASE KINASE 20"/>
    <property type="match status" value="1"/>
</dbReference>
<dbReference type="Pfam" id="PF00069">
    <property type="entry name" value="Pkinase"/>
    <property type="match status" value="1"/>
</dbReference>
<keyword evidence="8" id="KW-1185">Reference proteome</keyword>
<evidence type="ECO:0000256" key="4">
    <source>
        <dbReference type="ARBA" id="ARBA00022840"/>
    </source>
</evidence>
<feature type="domain" description="Protein kinase" evidence="6">
    <location>
        <begin position="52"/>
        <end position="310"/>
    </location>
</feature>
<keyword evidence="3" id="KW-0418">Kinase</keyword>
<evidence type="ECO:0000313" key="8">
    <source>
        <dbReference type="Proteomes" id="UP000022910"/>
    </source>
</evidence>